<comment type="caution">
    <text evidence="1">The sequence shown here is derived from an EMBL/GenBank/DDBJ whole genome shotgun (WGS) entry which is preliminary data.</text>
</comment>
<dbReference type="Proteomes" id="UP000287651">
    <property type="component" value="Unassembled WGS sequence"/>
</dbReference>
<accession>A0A426Y4B2</accession>
<gene>
    <name evidence="1" type="ORF">B296_00054413</name>
</gene>
<evidence type="ECO:0000313" key="1">
    <source>
        <dbReference type="EMBL" id="RRT46470.1"/>
    </source>
</evidence>
<feature type="non-terminal residue" evidence="1">
    <location>
        <position position="1"/>
    </location>
</feature>
<organism evidence="1 2">
    <name type="scientific">Ensete ventricosum</name>
    <name type="common">Abyssinian banana</name>
    <name type="synonym">Musa ensete</name>
    <dbReference type="NCBI Taxonomy" id="4639"/>
    <lineage>
        <taxon>Eukaryota</taxon>
        <taxon>Viridiplantae</taxon>
        <taxon>Streptophyta</taxon>
        <taxon>Embryophyta</taxon>
        <taxon>Tracheophyta</taxon>
        <taxon>Spermatophyta</taxon>
        <taxon>Magnoliopsida</taxon>
        <taxon>Liliopsida</taxon>
        <taxon>Zingiberales</taxon>
        <taxon>Musaceae</taxon>
        <taxon>Ensete</taxon>
    </lineage>
</organism>
<evidence type="ECO:0000313" key="2">
    <source>
        <dbReference type="Proteomes" id="UP000287651"/>
    </source>
</evidence>
<proteinExistence type="predicted"/>
<protein>
    <submittedName>
        <fullName evidence="1">Uncharacterized protein</fullName>
    </submittedName>
</protein>
<dbReference type="EMBL" id="AMZH03015172">
    <property type="protein sequence ID" value="RRT46470.1"/>
    <property type="molecule type" value="Genomic_DNA"/>
</dbReference>
<name>A0A426Y4B2_ENSVE</name>
<dbReference type="AlphaFoldDB" id="A0A426Y4B2"/>
<reference evidence="1 2" key="1">
    <citation type="journal article" date="2014" name="Agronomy (Basel)">
        <title>A Draft Genome Sequence for Ensete ventricosum, the Drought-Tolerant Tree Against Hunger.</title>
        <authorList>
            <person name="Harrison J."/>
            <person name="Moore K.A."/>
            <person name="Paszkiewicz K."/>
            <person name="Jones T."/>
            <person name="Grant M."/>
            <person name="Ambacheew D."/>
            <person name="Muzemil S."/>
            <person name="Studholme D.J."/>
        </authorList>
    </citation>
    <scope>NUCLEOTIDE SEQUENCE [LARGE SCALE GENOMIC DNA]</scope>
</reference>
<sequence length="94" mass="10220">EPIVWVPPCAPTVAAQESYACHPVIAKSHVHTVRGATWCTGKIRTRDGKRVQYFMDGPDQSSSHDAPSVVNSHFGCNLPFSLLAYGLSFVPLLP</sequence>